<dbReference type="Proteomes" id="UP000676336">
    <property type="component" value="Unassembled WGS sequence"/>
</dbReference>
<dbReference type="EMBL" id="CAJOBI010168085">
    <property type="protein sequence ID" value="CAF4878243.1"/>
    <property type="molecule type" value="Genomic_DNA"/>
</dbReference>
<dbReference type="EMBL" id="CAJOBH010118974">
    <property type="protein sequence ID" value="CAF4701209.1"/>
    <property type="molecule type" value="Genomic_DNA"/>
</dbReference>
<name>A0A8S3A6W6_9BILA</name>
<dbReference type="AlphaFoldDB" id="A0A8S3A6W6"/>
<gene>
    <name evidence="1" type="ORF">BYL167_LOCUS44100</name>
    <name evidence="2" type="ORF">SMN809_LOCUS50693</name>
</gene>
<protein>
    <submittedName>
        <fullName evidence="1">Uncharacterized protein</fullName>
    </submittedName>
</protein>
<evidence type="ECO:0000313" key="3">
    <source>
        <dbReference type="Proteomes" id="UP000681967"/>
    </source>
</evidence>
<evidence type="ECO:0000313" key="2">
    <source>
        <dbReference type="EMBL" id="CAF4878243.1"/>
    </source>
</evidence>
<feature type="non-terminal residue" evidence="1">
    <location>
        <position position="18"/>
    </location>
</feature>
<evidence type="ECO:0000313" key="1">
    <source>
        <dbReference type="EMBL" id="CAF4701209.1"/>
    </source>
</evidence>
<organism evidence="1 3">
    <name type="scientific">Rotaria magnacalcarata</name>
    <dbReference type="NCBI Taxonomy" id="392030"/>
    <lineage>
        <taxon>Eukaryota</taxon>
        <taxon>Metazoa</taxon>
        <taxon>Spiralia</taxon>
        <taxon>Gnathifera</taxon>
        <taxon>Rotifera</taxon>
        <taxon>Eurotatoria</taxon>
        <taxon>Bdelloidea</taxon>
        <taxon>Philodinida</taxon>
        <taxon>Philodinidae</taxon>
        <taxon>Rotaria</taxon>
    </lineage>
</organism>
<sequence>MQADRRRVKAMHRAKMGP</sequence>
<accession>A0A8S3A6W6</accession>
<dbReference type="Proteomes" id="UP000681967">
    <property type="component" value="Unassembled WGS sequence"/>
</dbReference>
<proteinExistence type="predicted"/>
<reference evidence="1" key="1">
    <citation type="submission" date="2021-02" db="EMBL/GenBank/DDBJ databases">
        <authorList>
            <person name="Nowell W R."/>
        </authorList>
    </citation>
    <scope>NUCLEOTIDE SEQUENCE</scope>
</reference>
<comment type="caution">
    <text evidence="1">The sequence shown here is derived from an EMBL/GenBank/DDBJ whole genome shotgun (WGS) entry which is preliminary data.</text>
</comment>